<dbReference type="EMBL" id="ML178818">
    <property type="protein sequence ID" value="TFL04568.1"/>
    <property type="molecule type" value="Genomic_DNA"/>
</dbReference>
<dbReference type="AlphaFoldDB" id="A0A5C3QT76"/>
<proteinExistence type="inferred from homology"/>
<evidence type="ECO:0000313" key="8">
    <source>
        <dbReference type="Proteomes" id="UP000305067"/>
    </source>
</evidence>
<feature type="region of interest" description="Disordered" evidence="5">
    <location>
        <begin position="1"/>
        <end position="20"/>
    </location>
</feature>
<evidence type="ECO:0000256" key="1">
    <source>
        <dbReference type="ARBA" id="ARBA00005613"/>
    </source>
</evidence>
<evidence type="ECO:0000259" key="6">
    <source>
        <dbReference type="PROSITE" id="PS51792"/>
    </source>
</evidence>
<dbReference type="InterPro" id="IPR004910">
    <property type="entry name" value="Yippee/Mis18/Cereblon"/>
</dbReference>
<evidence type="ECO:0000256" key="4">
    <source>
        <dbReference type="RuleBase" id="RU110713"/>
    </source>
</evidence>
<sequence length="135" mass="15200">MPSRSKADSSQSRSDAPPHVLESYPDQPIYSCLKCCATIALQDELISKAFSGRDGPGFLIHIATNVRLGKKEDRALMTGVHSVADVYCLGCNERIGWFYHKAADVSQKYKEGKYLLEKERLVKENMWTLDGDESW</sequence>
<organism evidence="7 8">
    <name type="scientific">Pterulicium gracile</name>
    <dbReference type="NCBI Taxonomy" id="1884261"/>
    <lineage>
        <taxon>Eukaryota</taxon>
        <taxon>Fungi</taxon>
        <taxon>Dikarya</taxon>
        <taxon>Basidiomycota</taxon>
        <taxon>Agaricomycotina</taxon>
        <taxon>Agaricomycetes</taxon>
        <taxon>Agaricomycetidae</taxon>
        <taxon>Agaricales</taxon>
        <taxon>Pleurotineae</taxon>
        <taxon>Pterulaceae</taxon>
        <taxon>Pterulicium</taxon>
    </lineage>
</organism>
<gene>
    <name evidence="7" type="ORF">BDV98DRAFT_524744</name>
</gene>
<evidence type="ECO:0000256" key="3">
    <source>
        <dbReference type="ARBA" id="ARBA00022833"/>
    </source>
</evidence>
<evidence type="ECO:0000256" key="5">
    <source>
        <dbReference type="SAM" id="MobiDB-lite"/>
    </source>
</evidence>
<dbReference type="Pfam" id="PF03226">
    <property type="entry name" value="Yippee-Mis18"/>
    <property type="match status" value="1"/>
</dbReference>
<keyword evidence="3" id="KW-0862">Zinc</keyword>
<dbReference type="Proteomes" id="UP000305067">
    <property type="component" value="Unassembled WGS sequence"/>
</dbReference>
<dbReference type="PANTHER" id="PTHR13848">
    <property type="entry name" value="PROTEIN YIPPEE-LIKE CG15309-RELATED"/>
    <property type="match status" value="1"/>
</dbReference>
<dbReference type="GO" id="GO:0046872">
    <property type="term" value="F:metal ion binding"/>
    <property type="evidence" value="ECO:0007669"/>
    <property type="project" value="UniProtKB-KW"/>
</dbReference>
<protein>
    <recommendedName>
        <fullName evidence="4">Protein yippee-like</fullName>
    </recommendedName>
</protein>
<name>A0A5C3QT76_9AGAR</name>
<evidence type="ECO:0000256" key="2">
    <source>
        <dbReference type="ARBA" id="ARBA00022723"/>
    </source>
</evidence>
<dbReference type="InterPro" id="IPR034751">
    <property type="entry name" value="Yippee"/>
</dbReference>
<dbReference type="InterPro" id="IPR039058">
    <property type="entry name" value="Yippee_fam"/>
</dbReference>
<evidence type="ECO:0000313" key="7">
    <source>
        <dbReference type="EMBL" id="TFL04568.1"/>
    </source>
</evidence>
<feature type="domain" description="Yippee" evidence="6">
    <location>
        <begin position="28"/>
        <end position="125"/>
    </location>
</feature>
<keyword evidence="8" id="KW-1185">Reference proteome</keyword>
<comment type="similarity">
    <text evidence="1 4">Belongs to the yippee family.</text>
</comment>
<reference evidence="7 8" key="1">
    <citation type="journal article" date="2019" name="Nat. Ecol. Evol.">
        <title>Megaphylogeny resolves global patterns of mushroom evolution.</title>
        <authorList>
            <person name="Varga T."/>
            <person name="Krizsan K."/>
            <person name="Foldi C."/>
            <person name="Dima B."/>
            <person name="Sanchez-Garcia M."/>
            <person name="Sanchez-Ramirez S."/>
            <person name="Szollosi G.J."/>
            <person name="Szarkandi J.G."/>
            <person name="Papp V."/>
            <person name="Albert L."/>
            <person name="Andreopoulos W."/>
            <person name="Angelini C."/>
            <person name="Antonin V."/>
            <person name="Barry K.W."/>
            <person name="Bougher N.L."/>
            <person name="Buchanan P."/>
            <person name="Buyck B."/>
            <person name="Bense V."/>
            <person name="Catcheside P."/>
            <person name="Chovatia M."/>
            <person name="Cooper J."/>
            <person name="Damon W."/>
            <person name="Desjardin D."/>
            <person name="Finy P."/>
            <person name="Geml J."/>
            <person name="Haridas S."/>
            <person name="Hughes K."/>
            <person name="Justo A."/>
            <person name="Karasinski D."/>
            <person name="Kautmanova I."/>
            <person name="Kiss B."/>
            <person name="Kocsube S."/>
            <person name="Kotiranta H."/>
            <person name="LaButti K.M."/>
            <person name="Lechner B.E."/>
            <person name="Liimatainen K."/>
            <person name="Lipzen A."/>
            <person name="Lukacs Z."/>
            <person name="Mihaltcheva S."/>
            <person name="Morgado L.N."/>
            <person name="Niskanen T."/>
            <person name="Noordeloos M.E."/>
            <person name="Ohm R.A."/>
            <person name="Ortiz-Santana B."/>
            <person name="Ovrebo C."/>
            <person name="Racz N."/>
            <person name="Riley R."/>
            <person name="Savchenko A."/>
            <person name="Shiryaev A."/>
            <person name="Soop K."/>
            <person name="Spirin V."/>
            <person name="Szebenyi C."/>
            <person name="Tomsovsky M."/>
            <person name="Tulloss R.E."/>
            <person name="Uehling J."/>
            <person name="Grigoriev I.V."/>
            <person name="Vagvolgyi C."/>
            <person name="Papp T."/>
            <person name="Martin F.M."/>
            <person name="Miettinen O."/>
            <person name="Hibbett D.S."/>
            <person name="Nagy L.G."/>
        </authorList>
    </citation>
    <scope>NUCLEOTIDE SEQUENCE [LARGE SCALE GENOMIC DNA]</scope>
    <source>
        <strain evidence="7 8">CBS 309.79</strain>
    </source>
</reference>
<dbReference type="PROSITE" id="PS51792">
    <property type="entry name" value="YIPPEE"/>
    <property type="match status" value="1"/>
</dbReference>
<dbReference type="STRING" id="1884261.A0A5C3QT76"/>
<accession>A0A5C3QT76</accession>
<keyword evidence="2" id="KW-0479">Metal-binding</keyword>
<feature type="compositionally biased region" description="Low complexity" evidence="5">
    <location>
        <begin position="1"/>
        <end position="15"/>
    </location>
</feature>
<dbReference type="OrthoDB" id="6407410at2759"/>